<protein>
    <submittedName>
        <fullName evidence="1">Uncharacterized protein</fullName>
    </submittedName>
</protein>
<dbReference type="Gramene" id="KCW78451">
    <property type="protein sequence ID" value="KCW78451"/>
    <property type="gene ID" value="EUGRSUZ_D02605"/>
</dbReference>
<organism evidence="1">
    <name type="scientific">Eucalyptus grandis</name>
    <name type="common">Flooded gum</name>
    <dbReference type="NCBI Taxonomy" id="71139"/>
    <lineage>
        <taxon>Eukaryota</taxon>
        <taxon>Viridiplantae</taxon>
        <taxon>Streptophyta</taxon>
        <taxon>Embryophyta</taxon>
        <taxon>Tracheophyta</taxon>
        <taxon>Spermatophyta</taxon>
        <taxon>Magnoliopsida</taxon>
        <taxon>eudicotyledons</taxon>
        <taxon>Gunneridae</taxon>
        <taxon>Pentapetalae</taxon>
        <taxon>rosids</taxon>
        <taxon>malvids</taxon>
        <taxon>Myrtales</taxon>
        <taxon>Myrtaceae</taxon>
        <taxon>Myrtoideae</taxon>
        <taxon>Eucalypteae</taxon>
        <taxon>Eucalyptus</taxon>
    </lineage>
</organism>
<proteinExistence type="predicted"/>
<dbReference type="AlphaFoldDB" id="A0A059CJY4"/>
<dbReference type="EMBL" id="KK198756">
    <property type="protein sequence ID" value="KCW78451.1"/>
    <property type="molecule type" value="Genomic_DNA"/>
</dbReference>
<accession>A0A059CJY4</accession>
<dbReference type="InParanoid" id="A0A059CJY4"/>
<name>A0A059CJY4_EUCGR</name>
<reference evidence="1" key="1">
    <citation type="submission" date="2013-07" db="EMBL/GenBank/DDBJ databases">
        <title>The genome of Eucalyptus grandis.</title>
        <authorList>
            <person name="Schmutz J."/>
            <person name="Hayes R."/>
            <person name="Myburg A."/>
            <person name="Tuskan G."/>
            <person name="Grattapaglia D."/>
            <person name="Rokhsar D.S."/>
        </authorList>
    </citation>
    <scope>NUCLEOTIDE SEQUENCE</scope>
    <source>
        <tissue evidence="1">Leaf extractions</tissue>
    </source>
</reference>
<sequence>MRNKTLLGKIYPFELSYYEGMLSHTRHYLEGKTINLLHLNQKVFHLIHSKKRKKANQEWTLISITSAPLQL</sequence>
<evidence type="ECO:0000313" key="1">
    <source>
        <dbReference type="EMBL" id="KCW78451.1"/>
    </source>
</evidence>
<gene>
    <name evidence="1" type="ORF">EUGRSUZ_D02605</name>
</gene>